<dbReference type="PRINTS" id="PR00412">
    <property type="entry name" value="EPOXHYDRLASE"/>
</dbReference>
<sequence>MGDVDHMNDAGGRAASDVVGSPFDNASVAARLGGETFTTQVGDLVFDGFRVTGVGSVADGTGASGAGAVTAADADGTEGTESTTASGAGESADGGRPVAVLVHGWPQFAACWEDTARALADAGIDVIAYDQRGYSPGARPGEVEDYTVELLVADLRALVRAWGLTRFHLVGHDWGGILGWHYAAQHPDDLLTFTSVSTAHPTGHGRRIEEDPDQYERMHYLRQIRKDPAGVEARMLADGGRRLAAIYGDAVSPERVQSYVDRFSEPEVLAAALAYYRALGLGHTPRLTPITVPTLYVWGSEDLAFTRGAAELTGDHVEADYRFVEIPEATHWLPEQEPEVVSGAVIDWIREH</sequence>
<dbReference type="EMBL" id="DYUK01000294">
    <property type="protein sequence ID" value="HJG81290.1"/>
    <property type="molecule type" value="Genomic_DNA"/>
</dbReference>
<dbReference type="InterPro" id="IPR000073">
    <property type="entry name" value="AB_hydrolase_1"/>
</dbReference>
<reference evidence="4" key="1">
    <citation type="journal article" date="2021" name="PeerJ">
        <title>Extensive microbial diversity within the chicken gut microbiome revealed by metagenomics and culture.</title>
        <authorList>
            <person name="Gilroy R."/>
            <person name="Ravi A."/>
            <person name="Getino M."/>
            <person name="Pursley I."/>
            <person name="Horton D.L."/>
            <person name="Alikhan N.F."/>
            <person name="Baker D."/>
            <person name="Gharbi K."/>
            <person name="Hall N."/>
            <person name="Watson M."/>
            <person name="Adriaenssens E.M."/>
            <person name="Foster-Nyarko E."/>
            <person name="Jarju S."/>
            <person name="Secka A."/>
            <person name="Antonio M."/>
            <person name="Oren A."/>
            <person name="Chaudhuri R.R."/>
            <person name="La Ragione R."/>
            <person name="Hildebrand F."/>
            <person name="Pallen M.J."/>
        </authorList>
    </citation>
    <scope>NUCLEOTIDE SEQUENCE</scope>
    <source>
        <strain evidence="4">ChiGjej5B5-7349</strain>
    </source>
</reference>
<dbReference type="InterPro" id="IPR000639">
    <property type="entry name" value="Epox_hydrolase-like"/>
</dbReference>
<accession>A0A921MFZ1</accession>
<evidence type="ECO:0000256" key="2">
    <source>
        <dbReference type="SAM" id="MobiDB-lite"/>
    </source>
</evidence>
<keyword evidence="1 4" id="KW-0378">Hydrolase</keyword>
<feature type="region of interest" description="Disordered" evidence="2">
    <location>
        <begin position="69"/>
        <end position="93"/>
    </location>
</feature>
<comment type="caution">
    <text evidence="4">The sequence shown here is derived from an EMBL/GenBank/DDBJ whole genome shotgun (WGS) entry which is preliminary data.</text>
</comment>
<gene>
    <name evidence="4" type="ORF">K8V08_12850</name>
</gene>
<organism evidence="4 5">
    <name type="scientific">Brevibacterium senegalense</name>
    <dbReference type="NCBI Taxonomy" id="1033736"/>
    <lineage>
        <taxon>Bacteria</taxon>
        <taxon>Bacillati</taxon>
        <taxon>Actinomycetota</taxon>
        <taxon>Actinomycetes</taxon>
        <taxon>Micrococcales</taxon>
        <taxon>Brevibacteriaceae</taxon>
        <taxon>Brevibacterium</taxon>
    </lineage>
</organism>
<proteinExistence type="predicted"/>
<dbReference type="AlphaFoldDB" id="A0A921MFZ1"/>
<dbReference type="Proteomes" id="UP000784435">
    <property type="component" value="Unassembled WGS sequence"/>
</dbReference>
<dbReference type="SUPFAM" id="SSF53474">
    <property type="entry name" value="alpha/beta-Hydrolases"/>
    <property type="match status" value="1"/>
</dbReference>
<name>A0A921MFZ1_9MICO</name>
<dbReference type="Pfam" id="PF00561">
    <property type="entry name" value="Abhydrolase_1"/>
    <property type="match status" value="1"/>
</dbReference>
<evidence type="ECO:0000256" key="1">
    <source>
        <dbReference type="ARBA" id="ARBA00022801"/>
    </source>
</evidence>
<dbReference type="Gene3D" id="3.40.50.1820">
    <property type="entry name" value="alpha/beta hydrolase"/>
    <property type="match status" value="1"/>
</dbReference>
<evidence type="ECO:0000313" key="4">
    <source>
        <dbReference type="EMBL" id="HJG81290.1"/>
    </source>
</evidence>
<dbReference type="PANTHER" id="PTHR43329">
    <property type="entry name" value="EPOXIDE HYDROLASE"/>
    <property type="match status" value="1"/>
</dbReference>
<evidence type="ECO:0000259" key="3">
    <source>
        <dbReference type="Pfam" id="PF00561"/>
    </source>
</evidence>
<dbReference type="InterPro" id="IPR029058">
    <property type="entry name" value="AB_hydrolase_fold"/>
</dbReference>
<evidence type="ECO:0000313" key="5">
    <source>
        <dbReference type="Proteomes" id="UP000784435"/>
    </source>
</evidence>
<feature type="domain" description="AB hydrolase-1" evidence="3">
    <location>
        <begin position="100"/>
        <end position="338"/>
    </location>
</feature>
<protein>
    <submittedName>
        <fullName evidence="4">Alpha/beta hydrolase</fullName>
    </submittedName>
</protein>
<dbReference type="GO" id="GO:0016787">
    <property type="term" value="F:hydrolase activity"/>
    <property type="evidence" value="ECO:0007669"/>
    <property type="project" value="UniProtKB-KW"/>
</dbReference>
<reference evidence="4" key="2">
    <citation type="submission" date="2021-09" db="EMBL/GenBank/DDBJ databases">
        <authorList>
            <person name="Gilroy R."/>
        </authorList>
    </citation>
    <scope>NUCLEOTIDE SEQUENCE</scope>
    <source>
        <strain evidence="4">ChiGjej5B5-7349</strain>
    </source>
</reference>